<organism evidence="1">
    <name type="scientific">Puccinia triticina (isolate 1-1 / race 1 (BBBD))</name>
    <name type="common">Brown leaf rust fungus</name>
    <dbReference type="NCBI Taxonomy" id="630390"/>
    <lineage>
        <taxon>Eukaryota</taxon>
        <taxon>Fungi</taxon>
        <taxon>Dikarya</taxon>
        <taxon>Basidiomycota</taxon>
        <taxon>Pucciniomycotina</taxon>
        <taxon>Pucciniomycetes</taxon>
        <taxon>Pucciniales</taxon>
        <taxon>Pucciniaceae</taxon>
        <taxon>Puccinia</taxon>
    </lineage>
</organism>
<evidence type="ECO:0000313" key="1">
    <source>
        <dbReference type="EMBL" id="OAV96796.1"/>
    </source>
</evidence>
<reference evidence="2" key="4">
    <citation type="submission" date="2025-05" db="UniProtKB">
        <authorList>
            <consortium name="EnsemblFungi"/>
        </authorList>
    </citation>
    <scope>IDENTIFICATION</scope>
    <source>
        <strain evidence="2">isolate 1-1 / race 1 (BBBD)</strain>
    </source>
</reference>
<dbReference type="AlphaFoldDB" id="A0A180GVF5"/>
<dbReference type="EnsemblFungi" id="PTTG_10783-t43_1">
    <property type="protein sequence ID" value="PTTG_10783-t43_1-p1"/>
    <property type="gene ID" value="PTTG_10783"/>
</dbReference>
<proteinExistence type="predicted"/>
<reference evidence="1" key="2">
    <citation type="submission" date="2016-05" db="EMBL/GenBank/DDBJ databases">
        <title>Comparative analysis highlights variable genome content of wheat rusts and divergence of the mating loci.</title>
        <authorList>
            <person name="Cuomo C.A."/>
            <person name="Bakkeren G."/>
            <person name="Szabo L."/>
            <person name="Khalil H."/>
            <person name="Joly D."/>
            <person name="Goldberg J."/>
            <person name="Young S."/>
            <person name="Zeng Q."/>
            <person name="Fellers J."/>
        </authorList>
    </citation>
    <scope>NUCLEOTIDE SEQUENCE [LARGE SCALE GENOMIC DNA]</scope>
    <source>
        <strain evidence="1">1-1 BBBD Race 1</strain>
    </source>
</reference>
<reference evidence="1" key="1">
    <citation type="submission" date="2009-11" db="EMBL/GenBank/DDBJ databases">
        <authorList>
            <consortium name="The Broad Institute Genome Sequencing Platform"/>
            <person name="Ward D."/>
            <person name="Feldgarden M."/>
            <person name="Earl A."/>
            <person name="Young S.K."/>
            <person name="Zeng Q."/>
            <person name="Koehrsen M."/>
            <person name="Alvarado L."/>
            <person name="Berlin A."/>
            <person name="Bochicchio J."/>
            <person name="Borenstein D."/>
            <person name="Chapman S.B."/>
            <person name="Chen Z."/>
            <person name="Engels R."/>
            <person name="Freedman E."/>
            <person name="Gellesch M."/>
            <person name="Goldberg J."/>
            <person name="Griggs A."/>
            <person name="Gujja S."/>
            <person name="Heilman E."/>
            <person name="Heiman D."/>
            <person name="Hepburn T."/>
            <person name="Howarth C."/>
            <person name="Jen D."/>
            <person name="Larson L."/>
            <person name="Lewis B."/>
            <person name="Mehta T."/>
            <person name="Park D."/>
            <person name="Pearson M."/>
            <person name="Roberts A."/>
            <person name="Saif S."/>
            <person name="Shea T."/>
            <person name="Shenoy N."/>
            <person name="Sisk P."/>
            <person name="Stolte C."/>
            <person name="Sykes S."/>
            <person name="Thomson T."/>
            <person name="Walk T."/>
            <person name="White J."/>
            <person name="Yandava C."/>
            <person name="Izard J."/>
            <person name="Baranova O.V."/>
            <person name="Blanton J.M."/>
            <person name="Tanner A.C."/>
            <person name="Dewhirst F.E."/>
            <person name="Haas B."/>
            <person name="Nusbaum C."/>
            <person name="Birren B."/>
        </authorList>
    </citation>
    <scope>NUCLEOTIDE SEQUENCE [LARGE SCALE GENOMIC DNA]</scope>
    <source>
        <strain evidence="1">1-1 BBBD Race 1</strain>
    </source>
</reference>
<dbReference type="Proteomes" id="UP000005240">
    <property type="component" value="Unassembled WGS sequence"/>
</dbReference>
<sequence>MLYQETKVIVRSPESCKTCGRPPTLSSEECQFMVELVRSEPGLFLEEMQQRLFDSTGTLLSIQAIHENLVNRLSITLEKPSMVNSRKSLVVKFAFVEQMEFFPTNFLFLSQFPFPSSYDVSD</sequence>
<keyword evidence="3" id="KW-1185">Reference proteome</keyword>
<dbReference type="PANTHER" id="PTHR48472">
    <property type="entry name" value="TC1-LIKE TRANSPOSASE DDE DOMAIN-CONTAINING PROTEIN"/>
    <property type="match status" value="1"/>
</dbReference>
<accession>A0A180GVF5</accession>
<gene>
    <name evidence="1" type="ORF">PTTG_10783</name>
</gene>
<evidence type="ECO:0000313" key="3">
    <source>
        <dbReference type="Proteomes" id="UP000005240"/>
    </source>
</evidence>
<protein>
    <submittedName>
        <fullName evidence="1 2">Uncharacterized protein</fullName>
    </submittedName>
</protein>
<dbReference type="EMBL" id="ADAS02000017">
    <property type="protein sequence ID" value="OAV96796.1"/>
    <property type="molecule type" value="Genomic_DNA"/>
</dbReference>
<dbReference type="OrthoDB" id="2506496at2759"/>
<dbReference type="PANTHER" id="PTHR48472:SF1">
    <property type="entry name" value="TC1-LIKE TRANSPOSASE DDE DOMAIN-CONTAINING PROTEIN"/>
    <property type="match status" value="1"/>
</dbReference>
<evidence type="ECO:0000313" key="2">
    <source>
        <dbReference type="EnsemblFungi" id="PTTG_10783-t43_1-p1"/>
    </source>
</evidence>
<name>A0A180GVF5_PUCT1</name>
<reference evidence="2 3" key="3">
    <citation type="journal article" date="2017" name="G3 (Bethesda)">
        <title>Comparative analysis highlights variable genome content of wheat rusts and divergence of the mating loci.</title>
        <authorList>
            <person name="Cuomo C.A."/>
            <person name="Bakkeren G."/>
            <person name="Khalil H.B."/>
            <person name="Panwar V."/>
            <person name="Joly D."/>
            <person name="Linning R."/>
            <person name="Sakthikumar S."/>
            <person name="Song X."/>
            <person name="Adiconis X."/>
            <person name="Fan L."/>
            <person name="Goldberg J.M."/>
            <person name="Levin J.Z."/>
            <person name="Young S."/>
            <person name="Zeng Q."/>
            <person name="Anikster Y."/>
            <person name="Bruce M."/>
            <person name="Wang M."/>
            <person name="Yin C."/>
            <person name="McCallum B."/>
            <person name="Szabo L.J."/>
            <person name="Hulbert S."/>
            <person name="Chen X."/>
            <person name="Fellers J.P."/>
        </authorList>
    </citation>
    <scope>NUCLEOTIDE SEQUENCE</scope>
    <source>
        <strain evidence="2">isolate 1-1 / race 1 (BBBD)</strain>
        <strain evidence="3">Isolate 1-1 / race 1 (BBBD)</strain>
    </source>
</reference>